<dbReference type="EMBL" id="CP123772">
    <property type="protein sequence ID" value="WGO96421.1"/>
    <property type="molecule type" value="Genomic_DNA"/>
</dbReference>
<keyword evidence="2" id="KW-0614">Plasmid</keyword>
<dbReference type="Proteomes" id="UP001227386">
    <property type="component" value="Plasmid unnamed"/>
</dbReference>
<keyword evidence="3" id="KW-1185">Reference proteome</keyword>
<name>A0ABY8PMJ5_9PSED</name>
<evidence type="ECO:0000313" key="2">
    <source>
        <dbReference type="EMBL" id="WGO96421.1"/>
    </source>
</evidence>
<dbReference type="Pfam" id="PF13708">
    <property type="entry name" value="DUF4942"/>
    <property type="match status" value="1"/>
</dbReference>
<proteinExistence type="predicted"/>
<gene>
    <name evidence="2" type="ORF">QCD61_28400</name>
</gene>
<dbReference type="RefSeq" id="WP_280945004.1">
    <property type="nucleotide sequence ID" value="NZ_CP123772.1"/>
</dbReference>
<reference evidence="2 3" key="1">
    <citation type="journal article" date="2012" name="Appl. Soil Ecol.">
        <title>Isolation and characterization of new plant growth-promoting bacterial endophytes.</title>
        <authorList>
            <person name="Rashid S."/>
            <person name="Charles T.C."/>
            <person name="Glick B.R."/>
        </authorList>
    </citation>
    <scope>NUCLEOTIDE SEQUENCE [LARGE SCALE GENOMIC DNA]</scope>
    <source>
        <strain evidence="2 3">YsS1</strain>
        <plasmid evidence="2 3">unnamed</plasmid>
    </source>
</reference>
<evidence type="ECO:0000259" key="1">
    <source>
        <dbReference type="Pfam" id="PF13708"/>
    </source>
</evidence>
<feature type="domain" description="DUF4942" evidence="1">
    <location>
        <begin position="64"/>
        <end position="250"/>
    </location>
</feature>
<organism evidence="2 3">
    <name type="scientific">Pseudomonas viciae</name>
    <dbReference type="NCBI Taxonomy" id="2505979"/>
    <lineage>
        <taxon>Bacteria</taxon>
        <taxon>Pseudomonadati</taxon>
        <taxon>Pseudomonadota</taxon>
        <taxon>Gammaproteobacteria</taxon>
        <taxon>Pseudomonadales</taxon>
        <taxon>Pseudomonadaceae</taxon>
        <taxon>Pseudomonas</taxon>
    </lineage>
</organism>
<evidence type="ECO:0000313" key="3">
    <source>
        <dbReference type="Proteomes" id="UP001227386"/>
    </source>
</evidence>
<sequence>MSMSTSVAIPTTLDDLLQAREDALRLIGDSISIMRKASEVLAPMGSLLMPYSARINGDVGQIRRELDASMWRRALDLTGFKQLMDAEAAKEFEKGLEPNPPEFTEGTIRATFLDLRIKAEPMFRRGIFNVFRYLSDDYRTNEKEPFRIGRKVIMSAMISAGYGMRGGLRVSHGYASDKLNDLDRVFTTLDGKPFQPRSLESAMAVAFEEMEVFENEYYRAKAFRNGNLHMEFKRQDLLDKVNEQIAEFYADGALPDARAA</sequence>
<geneLocation type="plasmid" evidence="2 3">
    <name>unnamed</name>
</geneLocation>
<protein>
    <submittedName>
        <fullName evidence="2">DUF4942 domain-containing protein</fullName>
    </submittedName>
</protein>
<accession>A0ABY8PMJ5</accession>
<dbReference type="InterPro" id="IPR031339">
    <property type="entry name" value="DUF4942"/>
</dbReference>